<protein>
    <submittedName>
        <fullName evidence="1">ATPase-like protein</fullName>
    </submittedName>
</protein>
<dbReference type="InterPro" id="IPR027417">
    <property type="entry name" value="P-loop_NTPase"/>
</dbReference>
<organism evidence="1 2">
    <name type="scientific">Vecturithrix granuli</name>
    <dbReference type="NCBI Taxonomy" id="1499967"/>
    <lineage>
        <taxon>Bacteria</taxon>
        <taxon>Candidatus Moduliflexota</taxon>
        <taxon>Candidatus Vecturitrichia</taxon>
        <taxon>Candidatus Vecturitrichales</taxon>
        <taxon>Candidatus Vecturitrichaceae</taxon>
        <taxon>Candidatus Vecturithrix</taxon>
    </lineage>
</organism>
<gene>
    <name evidence="1" type="ORF">U27_06809</name>
</gene>
<dbReference type="Gene3D" id="3.40.50.300">
    <property type="entry name" value="P-loop containing nucleotide triphosphate hydrolases"/>
    <property type="match status" value="1"/>
</dbReference>
<dbReference type="eggNOG" id="COG0714">
    <property type="taxonomic scope" value="Bacteria"/>
</dbReference>
<dbReference type="STRING" id="1499967.U27_06809"/>
<keyword evidence="2" id="KW-1185">Reference proteome</keyword>
<dbReference type="EMBL" id="DF820471">
    <property type="protein sequence ID" value="GAK59823.1"/>
    <property type="molecule type" value="Genomic_DNA"/>
</dbReference>
<dbReference type="HOGENOM" id="CLU_051820_2_1_0"/>
<accession>A0A081C5G8</accession>
<name>A0A081C5G8_VECG1</name>
<evidence type="ECO:0000313" key="2">
    <source>
        <dbReference type="Proteomes" id="UP000030661"/>
    </source>
</evidence>
<dbReference type="SUPFAM" id="SSF52540">
    <property type="entry name" value="P-loop containing nucleoside triphosphate hydrolases"/>
    <property type="match status" value="1"/>
</dbReference>
<reference evidence="1 2" key="1">
    <citation type="journal article" date="2015" name="PeerJ">
        <title>First genomic representation of candidate bacterial phylum KSB3 points to enhanced environmental sensing as a trigger of wastewater bulking.</title>
        <authorList>
            <person name="Sekiguchi Y."/>
            <person name="Ohashi A."/>
            <person name="Parks D.H."/>
            <person name="Yamauchi T."/>
            <person name="Tyson G.W."/>
            <person name="Hugenholtz P."/>
        </authorList>
    </citation>
    <scope>NUCLEOTIDE SEQUENCE [LARGE SCALE GENOMIC DNA]</scope>
</reference>
<proteinExistence type="predicted"/>
<evidence type="ECO:0000313" key="1">
    <source>
        <dbReference type="EMBL" id="GAK59823.1"/>
    </source>
</evidence>
<sequence length="242" mass="27821">MSFYTKTTATATDLFYQYDALRRFQDAHLSDTQAVDIEQYITYQALGQAILLSQPAGQVDDMLPENLHGKGPTRAVVLIDEIDKAPRDLPNDVLNEVEKMEFTVKETGHTFRAEQRYRPILVLTSNSEKNLPDPFLRRCLFYHIPFPSAEHLKEIVQKRFQDHPDFTPQFIEAVIAHFEDIRKLTLKKKPAIAEFLAWIRVLQALEIDPNHPKPGQSEALALSYSILAKTQEDLATLKRKFL</sequence>
<dbReference type="AlphaFoldDB" id="A0A081C5G8"/>
<dbReference type="Proteomes" id="UP000030661">
    <property type="component" value="Unassembled WGS sequence"/>
</dbReference>